<dbReference type="SUPFAM" id="SSF46934">
    <property type="entry name" value="UBA-like"/>
    <property type="match status" value="1"/>
</dbReference>
<comment type="caution">
    <text evidence="3">The sequence shown here is derived from an EMBL/GenBank/DDBJ whole genome shotgun (WGS) entry which is preliminary data.</text>
</comment>
<dbReference type="PANTHER" id="PTHR15397">
    <property type="entry name" value="SODIUM-GLUCOSE COTRANSPORTER REGULATORY PROTEIN -RELATED"/>
    <property type="match status" value="1"/>
</dbReference>
<organism evidence="3 4">
    <name type="scientific">Cryomyces antarcticus</name>
    <dbReference type="NCBI Taxonomy" id="329879"/>
    <lineage>
        <taxon>Eukaryota</taxon>
        <taxon>Fungi</taxon>
        <taxon>Dikarya</taxon>
        <taxon>Ascomycota</taxon>
        <taxon>Pezizomycotina</taxon>
        <taxon>Dothideomycetes</taxon>
        <taxon>Dothideomycetes incertae sedis</taxon>
        <taxon>Cryomyces</taxon>
    </lineage>
</organism>
<gene>
    <name evidence="3" type="primary">DDI1_1</name>
    <name evidence="3" type="ORF">LTR16_007060</name>
</gene>
<sequence>MKREENERVRERELQIRLLNEDPFNVDAQRKIEEMIRKDQVMENAAHAMEHTPEVSMLYINAEVNGHPVKAFVDSGAQATIMSPSCAEACNIMRLIDTRYSGIAKGVGTAKILGRVHSAVIKIGSAEMPCSFMVMEGKDVDLLLGLDMLKRHQACIDLRKNKLVFPHDEVDFLPESEIPKYMAEAQAKEPTIPGPGGTEIGTQTGAVRPAGSTAAPGANLTSASSSGPSQTVFQPTPGQPAAPRPAAPAAQSFPQASIDQLQSLGFSREEALAALSATEGDVEYAAGLLYQG</sequence>
<dbReference type="PANTHER" id="PTHR15397:SF3">
    <property type="entry name" value="DNA DAMAGE INDUCIBLE 1 HOMOLOG 2"/>
    <property type="match status" value="1"/>
</dbReference>
<dbReference type="SUPFAM" id="SSF50630">
    <property type="entry name" value="Acid proteases"/>
    <property type="match status" value="1"/>
</dbReference>
<evidence type="ECO:0000313" key="4">
    <source>
        <dbReference type="Proteomes" id="UP001357485"/>
    </source>
</evidence>
<dbReference type="CDD" id="cd14309">
    <property type="entry name" value="UBA_scDdi1_like"/>
    <property type="match status" value="1"/>
</dbReference>
<evidence type="ECO:0000256" key="1">
    <source>
        <dbReference type="SAM" id="MobiDB-lite"/>
    </source>
</evidence>
<dbReference type="Pfam" id="PF09668">
    <property type="entry name" value="Asp_protease"/>
    <property type="match status" value="1"/>
</dbReference>
<feature type="region of interest" description="Disordered" evidence="1">
    <location>
        <begin position="188"/>
        <end position="253"/>
    </location>
</feature>
<dbReference type="InterPro" id="IPR009060">
    <property type="entry name" value="UBA-like_sf"/>
</dbReference>
<dbReference type="PROSITE" id="PS50030">
    <property type="entry name" value="UBA"/>
    <property type="match status" value="1"/>
</dbReference>
<feature type="domain" description="UBA" evidence="2">
    <location>
        <begin position="252"/>
        <end position="292"/>
    </location>
</feature>
<accession>A0ABR0M4H9</accession>
<feature type="compositionally biased region" description="Polar residues" evidence="1">
    <location>
        <begin position="219"/>
        <end position="233"/>
    </location>
</feature>
<dbReference type="EMBL" id="JAVRRA010001441">
    <property type="protein sequence ID" value="KAK5280254.1"/>
    <property type="molecule type" value="Genomic_DNA"/>
</dbReference>
<dbReference type="Gene3D" id="1.10.8.10">
    <property type="entry name" value="DNA helicase RuvA subunit, C-terminal domain"/>
    <property type="match status" value="1"/>
</dbReference>
<proteinExistence type="predicted"/>
<dbReference type="Pfam" id="PF00627">
    <property type="entry name" value="UBA"/>
    <property type="match status" value="1"/>
</dbReference>
<reference evidence="3 4" key="1">
    <citation type="submission" date="2023-08" db="EMBL/GenBank/DDBJ databases">
        <title>Black Yeasts Isolated from many extreme environments.</title>
        <authorList>
            <person name="Coleine C."/>
            <person name="Stajich J.E."/>
            <person name="Selbmann L."/>
        </authorList>
    </citation>
    <scope>NUCLEOTIDE SEQUENCE [LARGE SCALE GENOMIC DNA]</scope>
    <source>
        <strain evidence="3 4">CCFEE 536</strain>
    </source>
</reference>
<dbReference type="Proteomes" id="UP001357485">
    <property type="component" value="Unassembled WGS sequence"/>
</dbReference>
<dbReference type="InterPro" id="IPR021109">
    <property type="entry name" value="Peptidase_aspartic_dom_sf"/>
</dbReference>
<protein>
    <submittedName>
        <fullName evidence="3">DNA damage-inducible protein 1</fullName>
    </submittedName>
</protein>
<feature type="compositionally biased region" description="Pro residues" evidence="1">
    <location>
        <begin position="237"/>
        <end position="246"/>
    </location>
</feature>
<dbReference type="InterPro" id="IPR015940">
    <property type="entry name" value="UBA"/>
</dbReference>
<evidence type="ECO:0000313" key="3">
    <source>
        <dbReference type="EMBL" id="KAK5280254.1"/>
    </source>
</evidence>
<dbReference type="CDD" id="cd05479">
    <property type="entry name" value="RP_DDI"/>
    <property type="match status" value="1"/>
</dbReference>
<dbReference type="SMART" id="SM00165">
    <property type="entry name" value="UBA"/>
    <property type="match status" value="1"/>
</dbReference>
<evidence type="ECO:0000259" key="2">
    <source>
        <dbReference type="PROSITE" id="PS50030"/>
    </source>
</evidence>
<keyword evidence="4" id="KW-1185">Reference proteome</keyword>
<dbReference type="Gene3D" id="2.40.70.10">
    <property type="entry name" value="Acid Proteases"/>
    <property type="match status" value="1"/>
</dbReference>
<name>A0ABR0M4H9_9PEZI</name>
<dbReference type="InterPro" id="IPR019103">
    <property type="entry name" value="Peptidase_aspartic_DDI1-type"/>
</dbReference>